<dbReference type="AlphaFoldDB" id="A0A091D4Y1"/>
<dbReference type="Proteomes" id="UP000028990">
    <property type="component" value="Unassembled WGS sequence"/>
</dbReference>
<organism evidence="1 2">
    <name type="scientific">Fukomys damarensis</name>
    <name type="common">Damaraland mole rat</name>
    <name type="synonym">Cryptomys damarensis</name>
    <dbReference type="NCBI Taxonomy" id="885580"/>
    <lineage>
        <taxon>Eukaryota</taxon>
        <taxon>Metazoa</taxon>
        <taxon>Chordata</taxon>
        <taxon>Craniata</taxon>
        <taxon>Vertebrata</taxon>
        <taxon>Euteleostomi</taxon>
        <taxon>Mammalia</taxon>
        <taxon>Eutheria</taxon>
        <taxon>Euarchontoglires</taxon>
        <taxon>Glires</taxon>
        <taxon>Rodentia</taxon>
        <taxon>Hystricomorpha</taxon>
        <taxon>Bathyergidae</taxon>
        <taxon>Fukomys</taxon>
    </lineage>
</organism>
<evidence type="ECO:0000313" key="2">
    <source>
        <dbReference type="Proteomes" id="UP000028990"/>
    </source>
</evidence>
<proteinExistence type="predicted"/>
<gene>
    <name evidence="1" type="ORF">H920_12498</name>
</gene>
<accession>A0A091D4Y1</accession>
<protein>
    <submittedName>
        <fullName evidence="1">Uncharacterized protein</fullName>
    </submittedName>
</protein>
<sequence length="72" mass="8376">MATHYQVWTRGKLCLCTGDPKDAVEGLELTVMPHASLYQEAERVWKAEEYARSQETMSKVKVRTRAYLEKQK</sequence>
<evidence type="ECO:0000313" key="1">
    <source>
        <dbReference type="EMBL" id="KFO26092.1"/>
    </source>
</evidence>
<dbReference type="EMBL" id="KN123241">
    <property type="protein sequence ID" value="KFO26092.1"/>
    <property type="molecule type" value="Genomic_DNA"/>
</dbReference>
<keyword evidence="2" id="KW-1185">Reference proteome</keyword>
<reference evidence="1 2" key="1">
    <citation type="submission" date="2013-11" db="EMBL/GenBank/DDBJ databases">
        <title>The Damaraland mole rat (Fukomys damarensis) genome and evolution of African mole rats.</title>
        <authorList>
            <person name="Gladyshev V.N."/>
            <person name="Fang X."/>
        </authorList>
    </citation>
    <scope>NUCLEOTIDE SEQUENCE [LARGE SCALE GENOMIC DNA]</scope>
    <source>
        <tissue evidence="1">Liver</tissue>
    </source>
</reference>
<name>A0A091D4Y1_FUKDA</name>